<dbReference type="InterPro" id="IPR038799">
    <property type="entry name" value="LEKR1"/>
</dbReference>
<gene>
    <name evidence="3" type="ORF">VCS650_LOCUS2524</name>
</gene>
<dbReference type="OrthoDB" id="10256467at2759"/>
<protein>
    <submittedName>
        <fullName evidence="3">Uncharacterized protein</fullName>
    </submittedName>
</protein>
<keyword evidence="1" id="KW-0175">Coiled coil</keyword>
<organism evidence="3 4">
    <name type="scientific">Adineta steineri</name>
    <dbReference type="NCBI Taxonomy" id="433720"/>
    <lineage>
        <taxon>Eukaryota</taxon>
        <taxon>Metazoa</taxon>
        <taxon>Spiralia</taxon>
        <taxon>Gnathifera</taxon>
        <taxon>Rotifera</taxon>
        <taxon>Eurotatoria</taxon>
        <taxon>Bdelloidea</taxon>
        <taxon>Adinetida</taxon>
        <taxon>Adinetidae</taxon>
        <taxon>Adineta</taxon>
    </lineage>
</organism>
<evidence type="ECO:0000313" key="3">
    <source>
        <dbReference type="EMBL" id="CAF0773716.1"/>
    </source>
</evidence>
<sequence>MQEQERFERYTPQFPLPADISTMSREDTVCQFCGVSYLIHNEIKALEAKCQKLEADLAHYAGTSSREAALEQKLQTERTRIADLESTIAINSHKLNEMTRKLQLVQDQLQHSEMSHHEIKTSFSQCSLNLRTIRNQVETIRNEHSLLKDFFSKDIQNWHSNFQTIKNSLQKEIQTTNNVYIKQINNYQKDIEQYHEQLNESKQSLRDFQVKHQQSQLDSKELHTKTQNDLETAHEEIQIHKNELSRVRQQLSQIEQVRTQLQNELEQMKQQCRQFEQQISDKDESKKNVDLVVDQYRQQLTNEKELRTKTNSELENVRLKLTQLTNEYEQLKISKNEFETNEVNTRRKMDEANRTRQAVLDRTRDEYEKLLRKYNDLDEVYRELVTIREKDTSESSILRRELENLHSENIELTKQKETLCITHDLQIKKLHGNYATKLREAEQWPDRLQTELKHEREQHRIQMIELERRLKENFSAELDIEKQKTSGLLRKYEQDSGHSTQQLRHELISTEKVTIEQRQYYEQQIEQLQRDKNDLKKELDTLRDVLKELHQQMNNQDSLNNDRGHSLKLKEDLLEKENTLFQAQSTITELKKDLEQAREEMITLQETVHKECTEREQLKDALIEARQQLLSLKKNGMGILTEYLIICSFCLGVLNGTASRSLHSPPVAFEEIERRVSGPLPYSHPQNQQLASIAHNKNSSYIHSEPPSRDSSIHGDAADTIARPMSSTHNIPYRHKTLPPIHPQQQQRRNGSGPASNKSEQLLENQRRIARFIKNIK</sequence>
<dbReference type="PANTHER" id="PTHR34251:SF1">
    <property type="entry name" value="LEUCINE, GLUTAMATE AND LYSINE RICH 1"/>
    <property type="match status" value="1"/>
</dbReference>
<feature type="coiled-coil region" evidence="1">
    <location>
        <begin position="43"/>
        <end position="115"/>
    </location>
</feature>
<dbReference type="PANTHER" id="PTHR34251">
    <property type="entry name" value="LEUCINE-, GLUTAMATE- AND LYSINE-RICH PROTEIN 1"/>
    <property type="match status" value="1"/>
</dbReference>
<feature type="compositionally biased region" description="Polar residues" evidence="2">
    <location>
        <begin position="743"/>
        <end position="764"/>
    </location>
</feature>
<proteinExistence type="predicted"/>
<evidence type="ECO:0000313" key="4">
    <source>
        <dbReference type="Proteomes" id="UP000663891"/>
    </source>
</evidence>
<name>A0A813QZ41_9BILA</name>
<dbReference type="EMBL" id="CAJNON010000012">
    <property type="protein sequence ID" value="CAF0773716.1"/>
    <property type="molecule type" value="Genomic_DNA"/>
</dbReference>
<comment type="caution">
    <text evidence="3">The sequence shown here is derived from an EMBL/GenBank/DDBJ whole genome shotgun (WGS) entry which is preliminary data.</text>
</comment>
<accession>A0A813QZ41</accession>
<dbReference type="AlphaFoldDB" id="A0A813QZ41"/>
<evidence type="ECO:0000256" key="2">
    <source>
        <dbReference type="SAM" id="MobiDB-lite"/>
    </source>
</evidence>
<feature type="region of interest" description="Disordered" evidence="2">
    <location>
        <begin position="727"/>
        <end position="765"/>
    </location>
</feature>
<reference evidence="3" key="1">
    <citation type="submission" date="2021-02" db="EMBL/GenBank/DDBJ databases">
        <authorList>
            <person name="Nowell W R."/>
        </authorList>
    </citation>
    <scope>NUCLEOTIDE SEQUENCE</scope>
</reference>
<evidence type="ECO:0000256" key="1">
    <source>
        <dbReference type="SAM" id="Coils"/>
    </source>
</evidence>
<feature type="coiled-coil region" evidence="1">
    <location>
        <begin position="518"/>
        <end position="635"/>
    </location>
</feature>
<feature type="coiled-coil region" evidence="1">
    <location>
        <begin position="177"/>
        <end position="415"/>
    </location>
</feature>
<dbReference type="Proteomes" id="UP000663891">
    <property type="component" value="Unassembled WGS sequence"/>
</dbReference>